<organism evidence="1 2">
    <name type="scientific">Natronospirillum operosum</name>
    <dbReference type="NCBI Taxonomy" id="2759953"/>
    <lineage>
        <taxon>Bacteria</taxon>
        <taxon>Pseudomonadati</taxon>
        <taxon>Pseudomonadota</taxon>
        <taxon>Gammaproteobacteria</taxon>
        <taxon>Oceanospirillales</taxon>
        <taxon>Natronospirillaceae</taxon>
        <taxon>Natronospirillum</taxon>
    </lineage>
</organism>
<evidence type="ECO:0000313" key="1">
    <source>
        <dbReference type="EMBL" id="TGG90598.1"/>
    </source>
</evidence>
<sequence length="105" mass="11623">MTDDIIWLIYLRAAIGEASAQRLDGSTQTCCIAAVPEKDLEQALKLLHEDLSADDMTLLEVYRCQRTDVEQMPGEASLNEHLDYICRTATARGVIAMATMGDEAF</sequence>
<evidence type="ECO:0000313" key="2">
    <source>
        <dbReference type="Proteomes" id="UP000297475"/>
    </source>
</evidence>
<proteinExistence type="predicted"/>
<reference evidence="1 2" key="1">
    <citation type="submission" date="2019-04" db="EMBL/GenBank/DDBJ databases">
        <title>Natronospirillum operosus gen. nov., sp. nov., a haloalkaliphilic satellite isolated from decaying biomass of laboratory culture of cyanobacterium Geitlerinema sp. and proposal of Natronospirillaceae fam. nov. and Saccharospirillaceae fam. nov.</title>
        <authorList>
            <person name="Kevbrin V."/>
            <person name="Boltyanskaya Y."/>
            <person name="Koziaeva V."/>
            <person name="Grouzdev D.S."/>
            <person name="Park M."/>
            <person name="Cho J."/>
        </authorList>
    </citation>
    <scope>NUCLEOTIDE SEQUENCE [LARGE SCALE GENOMIC DNA]</scope>
    <source>
        <strain evidence="1 2">G-116</strain>
    </source>
</reference>
<name>A0A4Z0W4Y2_9GAMM</name>
<dbReference type="RefSeq" id="WP_135484686.1">
    <property type="nucleotide sequence ID" value="NZ_SRMF01000012.1"/>
</dbReference>
<dbReference type="OrthoDB" id="5705540at2"/>
<accession>A0A4Z0W4Y2</accession>
<protein>
    <submittedName>
        <fullName evidence="1">Uncharacterized protein</fullName>
    </submittedName>
</protein>
<gene>
    <name evidence="1" type="ORF">E4656_17870</name>
</gene>
<keyword evidence="2" id="KW-1185">Reference proteome</keyword>
<dbReference type="EMBL" id="SRMF01000012">
    <property type="protein sequence ID" value="TGG90598.1"/>
    <property type="molecule type" value="Genomic_DNA"/>
</dbReference>
<dbReference type="AlphaFoldDB" id="A0A4Z0W4Y2"/>
<dbReference type="Proteomes" id="UP000297475">
    <property type="component" value="Unassembled WGS sequence"/>
</dbReference>
<comment type="caution">
    <text evidence="1">The sequence shown here is derived from an EMBL/GenBank/DDBJ whole genome shotgun (WGS) entry which is preliminary data.</text>
</comment>